<accession>A0A5P9QB51</accession>
<dbReference type="InterPro" id="IPR058245">
    <property type="entry name" value="NreC/VraR/RcsB-like_REC"/>
</dbReference>
<dbReference type="InterPro" id="IPR039420">
    <property type="entry name" value="WalR-like"/>
</dbReference>
<evidence type="ECO:0000259" key="7">
    <source>
        <dbReference type="PROSITE" id="PS50110"/>
    </source>
</evidence>
<dbReference type="InterPro" id="IPR011006">
    <property type="entry name" value="CheY-like_superfamily"/>
</dbReference>
<dbReference type="InterPro" id="IPR016032">
    <property type="entry name" value="Sig_transdc_resp-reg_C-effctor"/>
</dbReference>
<dbReference type="PRINTS" id="PR00038">
    <property type="entry name" value="HTHLUXR"/>
</dbReference>
<dbReference type="PROSITE" id="PS50110">
    <property type="entry name" value="RESPONSE_REGULATORY"/>
    <property type="match status" value="1"/>
</dbReference>
<dbReference type="SUPFAM" id="SSF52172">
    <property type="entry name" value="CheY-like"/>
    <property type="match status" value="1"/>
</dbReference>
<dbReference type="EMBL" id="CP045529">
    <property type="protein sequence ID" value="QFU98302.1"/>
    <property type="molecule type" value="Genomic_DNA"/>
</dbReference>
<evidence type="ECO:0000259" key="6">
    <source>
        <dbReference type="PROSITE" id="PS50043"/>
    </source>
</evidence>
<protein>
    <submittedName>
        <fullName evidence="8">Chemotaxis response regulator protein-glutamate methylesterase</fullName>
    </submittedName>
</protein>
<evidence type="ECO:0000256" key="4">
    <source>
        <dbReference type="ARBA" id="ARBA00023163"/>
    </source>
</evidence>
<dbReference type="Proteomes" id="UP000326702">
    <property type="component" value="Chromosome"/>
</dbReference>
<name>A0A5P9QB51_9MICO</name>
<keyword evidence="2" id="KW-0805">Transcription regulation</keyword>
<dbReference type="Pfam" id="PF00072">
    <property type="entry name" value="Response_reg"/>
    <property type="match status" value="1"/>
</dbReference>
<keyword evidence="4" id="KW-0804">Transcription</keyword>
<dbReference type="CDD" id="cd17535">
    <property type="entry name" value="REC_NarL-like"/>
    <property type="match status" value="1"/>
</dbReference>
<dbReference type="GO" id="GO:0003677">
    <property type="term" value="F:DNA binding"/>
    <property type="evidence" value="ECO:0007669"/>
    <property type="project" value="UniProtKB-KW"/>
</dbReference>
<evidence type="ECO:0000256" key="2">
    <source>
        <dbReference type="ARBA" id="ARBA00023015"/>
    </source>
</evidence>
<dbReference type="InterPro" id="IPR001789">
    <property type="entry name" value="Sig_transdc_resp-reg_receiver"/>
</dbReference>
<dbReference type="PANTHER" id="PTHR43214">
    <property type="entry name" value="TWO-COMPONENT RESPONSE REGULATOR"/>
    <property type="match status" value="1"/>
</dbReference>
<dbReference type="SMART" id="SM00448">
    <property type="entry name" value="REC"/>
    <property type="match status" value="1"/>
</dbReference>
<dbReference type="PANTHER" id="PTHR43214:SF24">
    <property type="entry name" value="TRANSCRIPTIONAL REGULATORY PROTEIN NARL-RELATED"/>
    <property type="match status" value="1"/>
</dbReference>
<evidence type="ECO:0000256" key="5">
    <source>
        <dbReference type="PROSITE-ProRule" id="PRU00169"/>
    </source>
</evidence>
<dbReference type="Gene3D" id="3.40.50.2300">
    <property type="match status" value="1"/>
</dbReference>
<feature type="domain" description="Response regulatory" evidence="7">
    <location>
        <begin position="23"/>
        <end position="139"/>
    </location>
</feature>
<feature type="modified residue" description="4-aspartylphosphate" evidence="5">
    <location>
        <position position="74"/>
    </location>
</feature>
<dbReference type="AlphaFoldDB" id="A0A5P9QB51"/>
<dbReference type="Pfam" id="PF00196">
    <property type="entry name" value="GerE"/>
    <property type="match status" value="1"/>
</dbReference>
<dbReference type="GO" id="GO:0000160">
    <property type="term" value="P:phosphorelay signal transduction system"/>
    <property type="evidence" value="ECO:0007669"/>
    <property type="project" value="InterPro"/>
</dbReference>
<evidence type="ECO:0000313" key="9">
    <source>
        <dbReference type="Proteomes" id="UP000326702"/>
    </source>
</evidence>
<keyword evidence="1 5" id="KW-0597">Phosphoprotein</keyword>
<gene>
    <name evidence="8" type="ORF">KDY119_01814</name>
</gene>
<proteinExistence type="predicted"/>
<keyword evidence="3" id="KW-0238">DNA-binding</keyword>
<dbReference type="PROSITE" id="PS50043">
    <property type="entry name" value="HTH_LUXR_2"/>
    <property type="match status" value="1"/>
</dbReference>
<dbReference type="GO" id="GO:0006355">
    <property type="term" value="P:regulation of DNA-templated transcription"/>
    <property type="evidence" value="ECO:0007669"/>
    <property type="project" value="InterPro"/>
</dbReference>
<keyword evidence="9" id="KW-1185">Reference proteome</keyword>
<dbReference type="KEGG" id="lxl:KDY119_01814"/>
<reference evidence="8 9" key="1">
    <citation type="submission" date="2019-10" db="EMBL/GenBank/DDBJ databases">
        <title>Genome sequence of Luteimicrobium xylanilyticum HY-24.</title>
        <authorList>
            <person name="Kim D.Y."/>
            <person name="Park H.-Y."/>
        </authorList>
    </citation>
    <scope>NUCLEOTIDE SEQUENCE [LARGE SCALE GENOMIC DNA]</scope>
    <source>
        <strain evidence="8 9">HY-24</strain>
    </source>
</reference>
<dbReference type="InterPro" id="IPR000792">
    <property type="entry name" value="Tscrpt_reg_LuxR_C"/>
</dbReference>
<dbReference type="CDD" id="cd06170">
    <property type="entry name" value="LuxR_C_like"/>
    <property type="match status" value="1"/>
</dbReference>
<feature type="domain" description="HTH luxR-type" evidence="6">
    <location>
        <begin position="168"/>
        <end position="233"/>
    </location>
</feature>
<evidence type="ECO:0000256" key="1">
    <source>
        <dbReference type="ARBA" id="ARBA00022553"/>
    </source>
</evidence>
<dbReference type="SUPFAM" id="SSF46894">
    <property type="entry name" value="C-terminal effector domain of the bipartite response regulators"/>
    <property type="match status" value="1"/>
</dbReference>
<evidence type="ECO:0000256" key="3">
    <source>
        <dbReference type="ARBA" id="ARBA00023125"/>
    </source>
</evidence>
<evidence type="ECO:0000313" key="8">
    <source>
        <dbReference type="EMBL" id="QFU98302.1"/>
    </source>
</evidence>
<sequence>MPDEPSLLMPDDRSASEMAAQTRVLVVDDEALVRAGFRALVASAPDLEVVGEASHGADAVRQARALRPDVVLMDLRMPVMDGLEATRYLANEPDGPRVLVVTTFDHDEHVFQALRAGASGFVLKDTPPERLLDAIRVVAAGESLLAPSVTTQLVSAFVRQAPAAPAPDDGRLAGLTEREKEVLALVARGRSNAELAAELVVEVTTVKTHVSRLLTKLGARDRAQLVVAAYESGLVAPSARTDG</sequence>
<dbReference type="SMART" id="SM00421">
    <property type="entry name" value="HTH_LUXR"/>
    <property type="match status" value="1"/>
</dbReference>
<organism evidence="8 9">
    <name type="scientific">Luteimicrobium xylanilyticum</name>
    <dbReference type="NCBI Taxonomy" id="1133546"/>
    <lineage>
        <taxon>Bacteria</taxon>
        <taxon>Bacillati</taxon>
        <taxon>Actinomycetota</taxon>
        <taxon>Actinomycetes</taxon>
        <taxon>Micrococcales</taxon>
        <taxon>Luteimicrobium</taxon>
    </lineage>
</organism>